<evidence type="ECO:0000256" key="1">
    <source>
        <dbReference type="SAM" id="MobiDB-lite"/>
    </source>
</evidence>
<organism evidence="2 3">
    <name type="scientific">Thalictrum thalictroides</name>
    <name type="common">Rue-anemone</name>
    <name type="synonym">Anemone thalictroides</name>
    <dbReference type="NCBI Taxonomy" id="46969"/>
    <lineage>
        <taxon>Eukaryota</taxon>
        <taxon>Viridiplantae</taxon>
        <taxon>Streptophyta</taxon>
        <taxon>Embryophyta</taxon>
        <taxon>Tracheophyta</taxon>
        <taxon>Spermatophyta</taxon>
        <taxon>Magnoliopsida</taxon>
        <taxon>Ranunculales</taxon>
        <taxon>Ranunculaceae</taxon>
        <taxon>Thalictroideae</taxon>
        <taxon>Thalictrum</taxon>
    </lineage>
</organism>
<accession>A0A7J6WJZ1</accession>
<dbReference type="Proteomes" id="UP000554482">
    <property type="component" value="Unassembled WGS sequence"/>
</dbReference>
<evidence type="ECO:0000313" key="3">
    <source>
        <dbReference type="Proteomes" id="UP000554482"/>
    </source>
</evidence>
<protein>
    <recommendedName>
        <fullName evidence="4">Zinc finger ccch domain-containing protein</fullName>
    </recommendedName>
</protein>
<keyword evidence="3" id="KW-1185">Reference proteome</keyword>
<reference evidence="2 3" key="1">
    <citation type="submission" date="2020-06" db="EMBL/GenBank/DDBJ databases">
        <title>Transcriptomic and genomic resources for Thalictrum thalictroides and T. hernandezii: Facilitating candidate gene discovery in an emerging model plant lineage.</title>
        <authorList>
            <person name="Arias T."/>
            <person name="Riano-Pachon D.M."/>
            <person name="Di Stilio V.S."/>
        </authorList>
    </citation>
    <scope>NUCLEOTIDE SEQUENCE [LARGE SCALE GENOMIC DNA]</scope>
    <source>
        <strain evidence="3">cv. WT478/WT964</strain>
        <tissue evidence="2">Leaves</tissue>
    </source>
</reference>
<proteinExistence type="predicted"/>
<evidence type="ECO:0008006" key="4">
    <source>
        <dbReference type="Google" id="ProtNLM"/>
    </source>
</evidence>
<dbReference type="EMBL" id="JABWDY010015526">
    <property type="protein sequence ID" value="KAF5196785.1"/>
    <property type="molecule type" value="Genomic_DNA"/>
</dbReference>
<feature type="region of interest" description="Disordered" evidence="1">
    <location>
        <begin position="203"/>
        <end position="225"/>
    </location>
</feature>
<comment type="caution">
    <text evidence="2">The sequence shown here is derived from an EMBL/GenBank/DDBJ whole genome shotgun (WGS) entry which is preliminary data.</text>
</comment>
<gene>
    <name evidence="2" type="ORF">FRX31_013629</name>
</gene>
<name>A0A7J6WJZ1_THATH</name>
<evidence type="ECO:0000313" key="2">
    <source>
        <dbReference type="EMBL" id="KAF5196785.1"/>
    </source>
</evidence>
<dbReference type="AlphaFoldDB" id="A0A7J6WJZ1"/>
<sequence>MANWEETLGRKFGNLALHDKYKRSEEFTMVHGNNRVVQYQLRPENYTNYPTNGKSYEFNYMSNQCVFINGNQVANQNDNYMEEYSRKMQAPECEGEPFQSSLYGSYNNASNSWPQHSNFTAVGGSYPALPYSTYGHIPLYPAGAPQQAVTSSLQNISLGGSPYFGATTSYVPSEYLPLIRAPGEQLHLPEGNTHPSILFPIDPIMEGDDSEQSQKNTPTEDSPKDPIQLECPFLTSYGECQSKSSCIFQHPEGGVPTCVFNSVGLPLRPSDVLEVSCLVKIQYVNQICNILDGTKCNFPDWFKDVEEMMIFTIFNDLKVLADLNANIMLNVTTVMNYLTHRGCWSIHENKERNLVVRFCHRPQNKDHRRIRARKFAQLTAYGGFAHQGVHASMIIHAMVNLHPLGPHHLRCPKKHNYD</sequence>